<gene>
    <name evidence="3" type="ORF">SAMN04487977_104252</name>
</gene>
<dbReference type="Pfam" id="PF02604">
    <property type="entry name" value="PhdYeFM_antitox"/>
    <property type="match status" value="1"/>
</dbReference>
<dbReference type="Proteomes" id="UP000182360">
    <property type="component" value="Unassembled WGS sequence"/>
</dbReference>
<dbReference type="SUPFAM" id="SSF143120">
    <property type="entry name" value="YefM-like"/>
    <property type="match status" value="1"/>
</dbReference>
<dbReference type="AlphaFoldDB" id="A0A1H9G1V0"/>
<name>A0A1H9G1V0_9SPIR</name>
<dbReference type="InterPro" id="IPR036165">
    <property type="entry name" value="YefM-like_sf"/>
</dbReference>
<dbReference type="NCBIfam" id="TIGR01552">
    <property type="entry name" value="phd_fam"/>
    <property type="match status" value="1"/>
</dbReference>
<accession>A0A1H9G1V0</accession>
<comment type="function">
    <text evidence="2">Antitoxin component of a type II toxin-antitoxin (TA) system.</text>
</comment>
<dbReference type="OrthoDB" id="361531at2"/>
<sequence length="96" mass="11142">MCKSTIYDARNNFSALVKIAESGEPVELTRHDKPVAVIISWEDYKKNSSKGDFCQWLSDFKKENAEILKDFDGLPLPPREYPDKAYENKIKNIWSE</sequence>
<protein>
    <recommendedName>
        <fullName evidence="2">Antitoxin</fullName>
    </recommendedName>
</protein>
<keyword evidence="4" id="KW-1185">Reference proteome</keyword>
<evidence type="ECO:0000313" key="4">
    <source>
        <dbReference type="Proteomes" id="UP000182360"/>
    </source>
</evidence>
<evidence type="ECO:0000256" key="2">
    <source>
        <dbReference type="RuleBase" id="RU362080"/>
    </source>
</evidence>
<proteinExistence type="inferred from homology"/>
<dbReference type="RefSeq" id="WP_074643317.1">
    <property type="nucleotide sequence ID" value="NZ_FOFU01000004.1"/>
</dbReference>
<organism evidence="3 4">
    <name type="scientific">Treponema bryantii</name>
    <dbReference type="NCBI Taxonomy" id="163"/>
    <lineage>
        <taxon>Bacteria</taxon>
        <taxon>Pseudomonadati</taxon>
        <taxon>Spirochaetota</taxon>
        <taxon>Spirochaetia</taxon>
        <taxon>Spirochaetales</taxon>
        <taxon>Treponemataceae</taxon>
        <taxon>Treponema</taxon>
    </lineage>
</organism>
<reference evidence="3 4" key="1">
    <citation type="submission" date="2016-10" db="EMBL/GenBank/DDBJ databases">
        <authorList>
            <person name="de Groot N.N."/>
        </authorList>
    </citation>
    <scope>NUCLEOTIDE SEQUENCE [LARGE SCALE GENOMIC DNA]</scope>
    <source>
        <strain evidence="3 4">B25</strain>
    </source>
</reference>
<evidence type="ECO:0000313" key="3">
    <source>
        <dbReference type="EMBL" id="SEQ44104.1"/>
    </source>
</evidence>
<comment type="similarity">
    <text evidence="1 2">Belongs to the phD/YefM antitoxin family.</text>
</comment>
<dbReference type="EMBL" id="FOFU01000004">
    <property type="protein sequence ID" value="SEQ44104.1"/>
    <property type="molecule type" value="Genomic_DNA"/>
</dbReference>
<dbReference type="InterPro" id="IPR006442">
    <property type="entry name" value="Antitoxin_Phd/YefM"/>
</dbReference>
<dbReference type="Gene3D" id="3.40.1620.10">
    <property type="entry name" value="YefM-like domain"/>
    <property type="match status" value="1"/>
</dbReference>
<evidence type="ECO:0000256" key="1">
    <source>
        <dbReference type="ARBA" id="ARBA00009981"/>
    </source>
</evidence>